<dbReference type="EMBL" id="JRES01000741">
    <property type="protein sequence ID" value="KNC28824.1"/>
    <property type="molecule type" value="Genomic_DNA"/>
</dbReference>
<accession>A0A0L0CBI4</accession>
<dbReference type="Proteomes" id="UP000037069">
    <property type="component" value="Unassembled WGS sequence"/>
</dbReference>
<comment type="caution">
    <text evidence="1">The sequence shown here is derived from an EMBL/GenBank/DDBJ whole genome shotgun (WGS) entry which is preliminary data.</text>
</comment>
<keyword evidence="2" id="KW-1185">Reference proteome</keyword>
<organism evidence="1 2">
    <name type="scientific">Lucilia cuprina</name>
    <name type="common">Green bottle fly</name>
    <name type="synonym">Australian sheep blowfly</name>
    <dbReference type="NCBI Taxonomy" id="7375"/>
    <lineage>
        <taxon>Eukaryota</taxon>
        <taxon>Metazoa</taxon>
        <taxon>Ecdysozoa</taxon>
        <taxon>Arthropoda</taxon>
        <taxon>Hexapoda</taxon>
        <taxon>Insecta</taxon>
        <taxon>Pterygota</taxon>
        <taxon>Neoptera</taxon>
        <taxon>Endopterygota</taxon>
        <taxon>Diptera</taxon>
        <taxon>Brachycera</taxon>
        <taxon>Muscomorpha</taxon>
        <taxon>Oestroidea</taxon>
        <taxon>Calliphoridae</taxon>
        <taxon>Luciliinae</taxon>
        <taxon>Lucilia</taxon>
    </lineage>
</organism>
<dbReference type="AlphaFoldDB" id="A0A0L0CBI4"/>
<sequence length="156" mass="17669">MFYISEVKQWGSSGQRLNSSSIEQSVCTWTSISGTKIATYISDFGCCCYCICHCKNSYDVLVAISLVVTRITQKQENIFLLALPAHCQINVFFYIFLAGTRLVVMYINQFCGVPLAAFKKQIQDICFKSAQDQWSQEHTCSIASAFNCPYRYLSKT</sequence>
<gene>
    <name evidence="1" type="ORF">FF38_06425</name>
</gene>
<reference evidence="1 2" key="1">
    <citation type="journal article" date="2015" name="Nat. Commun.">
        <title>Lucilia cuprina genome unlocks parasitic fly biology to underpin future interventions.</title>
        <authorList>
            <person name="Anstead C.A."/>
            <person name="Korhonen P.K."/>
            <person name="Young N.D."/>
            <person name="Hall R.S."/>
            <person name="Jex A.R."/>
            <person name="Murali S.C."/>
            <person name="Hughes D.S."/>
            <person name="Lee S.F."/>
            <person name="Perry T."/>
            <person name="Stroehlein A.J."/>
            <person name="Ansell B.R."/>
            <person name="Breugelmans B."/>
            <person name="Hofmann A."/>
            <person name="Qu J."/>
            <person name="Dugan S."/>
            <person name="Lee S.L."/>
            <person name="Chao H."/>
            <person name="Dinh H."/>
            <person name="Han Y."/>
            <person name="Doddapaneni H.V."/>
            <person name="Worley K.C."/>
            <person name="Muzny D.M."/>
            <person name="Ioannidis P."/>
            <person name="Waterhouse R.M."/>
            <person name="Zdobnov E.M."/>
            <person name="James P.J."/>
            <person name="Bagnall N.H."/>
            <person name="Kotze A.C."/>
            <person name="Gibbs R.A."/>
            <person name="Richards S."/>
            <person name="Batterham P."/>
            <person name="Gasser R.B."/>
        </authorList>
    </citation>
    <scope>NUCLEOTIDE SEQUENCE [LARGE SCALE GENOMIC DNA]</scope>
    <source>
        <strain evidence="1 2">LS</strain>
        <tissue evidence="1">Full body</tissue>
    </source>
</reference>
<protein>
    <submittedName>
        <fullName evidence="1">Uncharacterized protein</fullName>
    </submittedName>
</protein>
<name>A0A0L0CBI4_LUCCU</name>
<evidence type="ECO:0000313" key="1">
    <source>
        <dbReference type="EMBL" id="KNC28824.1"/>
    </source>
</evidence>
<proteinExistence type="predicted"/>
<evidence type="ECO:0000313" key="2">
    <source>
        <dbReference type="Proteomes" id="UP000037069"/>
    </source>
</evidence>